<reference evidence="5" key="1">
    <citation type="submission" date="2022-09" db="EMBL/GenBank/DDBJ databases">
        <title>Actin cytoskeleton and complex cell architecture in an #Asgard archaeon.</title>
        <authorList>
            <person name="Ponce Toledo R.I."/>
            <person name="Schleper C."/>
            <person name="Rodrigues Oliveira T."/>
            <person name="Wollweber F."/>
            <person name="Xu J."/>
            <person name="Rittmann S."/>
            <person name="Klingl A."/>
            <person name="Pilhofer M."/>
        </authorList>
    </citation>
    <scope>NUCLEOTIDE SEQUENCE</scope>
    <source>
        <strain evidence="5">B-35</strain>
    </source>
</reference>
<evidence type="ECO:0000313" key="5">
    <source>
        <dbReference type="EMBL" id="UYP48327.1"/>
    </source>
</evidence>
<dbReference type="SUPFAM" id="SSF52218">
    <property type="entry name" value="Flavoproteins"/>
    <property type="match status" value="1"/>
</dbReference>
<evidence type="ECO:0000256" key="1">
    <source>
        <dbReference type="ARBA" id="ARBA00022630"/>
    </source>
</evidence>
<feature type="domain" description="NADPH-dependent FMN reductase-like" evidence="4">
    <location>
        <begin position="3"/>
        <end position="126"/>
    </location>
</feature>
<dbReference type="PANTHER" id="PTHR43278:SF2">
    <property type="entry name" value="IRON-SULFUR FLAVOPROTEIN"/>
    <property type="match status" value="1"/>
</dbReference>
<organism evidence="5 6">
    <name type="scientific">Candidatus Lokiarchaeum ossiferum</name>
    <dbReference type="NCBI Taxonomy" id="2951803"/>
    <lineage>
        <taxon>Archaea</taxon>
        <taxon>Promethearchaeati</taxon>
        <taxon>Promethearchaeota</taxon>
        <taxon>Promethearchaeia</taxon>
        <taxon>Promethearchaeales</taxon>
        <taxon>Promethearchaeaceae</taxon>
        <taxon>Candidatus Lokiarchaeum</taxon>
    </lineage>
</organism>
<evidence type="ECO:0000259" key="4">
    <source>
        <dbReference type="Pfam" id="PF03358"/>
    </source>
</evidence>
<dbReference type="Gene3D" id="3.40.50.360">
    <property type="match status" value="1"/>
</dbReference>
<keyword evidence="1" id="KW-0285">Flavoprotein</keyword>
<sequence>MCNILVLHGSPRRGRNSDTLTEKFLDGIKSKVGVKIEHCILDRMNIAPCRGCFECTKVEPHLCIINDDMQQIYRSYRAADLIIYTTPMYWDYITAQMKLAIDRMEPLAWDGFSGKKVFAIFTYRNHYELADQFFKQITPFFKLDYQSYPCQTYDPKTQRDIPIEELPEKQEEIFTLGIKMGEKLQL</sequence>
<dbReference type="InterPro" id="IPR029039">
    <property type="entry name" value="Flavoprotein-like_sf"/>
</dbReference>
<evidence type="ECO:0000256" key="2">
    <source>
        <dbReference type="ARBA" id="ARBA00022643"/>
    </source>
</evidence>
<comment type="similarity">
    <text evidence="3">Belongs to the SsuE family. Isf subfamily.</text>
</comment>
<keyword evidence="2" id="KW-0288">FMN</keyword>
<dbReference type="InterPro" id="IPR005025">
    <property type="entry name" value="FMN_Rdtase-like_dom"/>
</dbReference>
<name>A0ABY6HZM2_9ARCH</name>
<dbReference type="InterPro" id="IPR051796">
    <property type="entry name" value="ISF_SsuE-like"/>
</dbReference>
<evidence type="ECO:0000313" key="6">
    <source>
        <dbReference type="Proteomes" id="UP001208689"/>
    </source>
</evidence>
<keyword evidence="6" id="KW-1185">Reference proteome</keyword>
<dbReference type="Proteomes" id="UP001208689">
    <property type="component" value="Chromosome"/>
</dbReference>
<dbReference type="Pfam" id="PF03358">
    <property type="entry name" value="FMN_red"/>
    <property type="match status" value="1"/>
</dbReference>
<gene>
    <name evidence="5" type="ORF">NEF87_004612</name>
</gene>
<dbReference type="PANTHER" id="PTHR43278">
    <property type="entry name" value="NAD(P)H-DEPENDENT FMN-CONTAINING OXIDOREDUCTASE YWQN-RELATED"/>
    <property type="match status" value="1"/>
</dbReference>
<accession>A0ABY6HZM2</accession>
<dbReference type="EMBL" id="CP104013">
    <property type="protein sequence ID" value="UYP48327.1"/>
    <property type="molecule type" value="Genomic_DNA"/>
</dbReference>
<evidence type="ECO:0000256" key="3">
    <source>
        <dbReference type="ARBA" id="ARBA00038292"/>
    </source>
</evidence>
<protein>
    <recommendedName>
        <fullName evidence="4">NADPH-dependent FMN reductase-like domain-containing protein</fullName>
    </recommendedName>
</protein>
<proteinExistence type="inferred from homology"/>